<keyword evidence="4" id="KW-0460">Magnesium</keyword>
<dbReference type="GO" id="GO:0005525">
    <property type="term" value="F:GTP binding"/>
    <property type="evidence" value="ECO:0007669"/>
    <property type="project" value="UniProtKB-KW"/>
</dbReference>
<dbReference type="GO" id="GO:0046872">
    <property type="term" value="F:metal ion binding"/>
    <property type="evidence" value="ECO:0007669"/>
    <property type="project" value="UniProtKB-KW"/>
</dbReference>
<evidence type="ECO:0000313" key="6">
    <source>
        <dbReference type="EMBL" id="KAG2175704.1"/>
    </source>
</evidence>
<keyword evidence="7" id="KW-1185">Reference proteome</keyword>
<keyword evidence="4" id="KW-0479">Metal-binding</keyword>
<gene>
    <name evidence="6" type="ORF">INT43_001351</name>
</gene>
<dbReference type="InterPro" id="IPR027417">
    <property type="entry name" value="P-loop_NTPase"/>
</dbReference>
<accession>A0A8H7UDQ8</accession>
<dbReference type="Pfam" id="PF00025">
    <property type="entry name" value="Arf"/>
    <property type="match status" value="1"/>
</dbReference>
<dbReference type="OrthoDB" id="427186at2759"/>
<protein>
    <submittedName>
        <fullName evidence="6">Uncharacterized protein</fullName>
    </submittedName>
</protein>
<feature type="region of interest" description="Disordered" evidence="5">
    <location>
        <begin position="227"/>
        <end position="269"/>
    </location>
</feature>
<dbReference type="Gene3D" id="3.40.50.300">
    <property type="entry name" value="P-loop containing nucleotide triphosphate hydrolases"/>
    <property type="match status" value="1"/>
</dbReference>
<dbReference type="InterPro" id="IPR024156">
    <property type="entry name" value="Small_GTPase_ARF"/>
</dbReference>
<feature type="binding site" evidence="3">
    <location>
        <begin position="52"/>
        <end position="59"/>
    </location>
    <ligand>
        <name>GTP</name>
        <dbReference type="ChEBI" id="CHEBI:37565"/>
    </ligand>
</feature>
<dbReference type="InterPro" id="IPR006689">
    <property type="entry name" value="Small_GTPase_ARF/SAR"/>
</dbReference>
<evidence type="ECO:0000256" key="2">
    <source>
        <dbReference type="ARBA" id="ARBA00023134"/>
    </source>
</evidence>
<reference evidence="6" key="1">
    <citation type="submission" date="2020-12" db="EMBL/GenBank/DDBJ databases">
        <title>Metabolic potential, ecology and presence of endohyphal bacteria is reflected in genomic diversity of Mucoromycotina.</title>
        <authorList>
            <person name="Muszewska A."/>
            <person name="Okrasinska A."/>
            <person name="Steczkiewicz K."/>
            <person name="Drgas O."/>
            <person name="Orlowska M."/>
            <person name="Perlinska-Lenart U."/>
            <person name="Aleksandrzak-Piekarczyk T."/>
            <person name="Szatraj K."/>
            <person name="Zielenkiewicz U."/>
            <person name="Pilsyk S."/>
            <person name="Malc E."/>
            <person name="Mieczkowski P."/>
            <person name="Kruszewska J.S."/>
            <person name="Biernat P."/>
            <person name="Pawlowska J."/>
        </authorList>
    </citation>
    <scope>NUCLEOTIDE SEQUENCE</scope>
    <source>
        <strain evidence="6">WA0000067209</strain>
    </source>
</reference>
<feature type="binding site" evidence="4">
    <location>
        <position position="83"/>
    </location>
    <ligand>
        <name>Mg(2+)</name>
        <dbReference type="ChEBI" id="CHEBI:18420"/>
    </ligand>
</feature>
<evidence type="ECO:0000313" key="7">
    <source>
        <dbReference type="Proteomes" id="UP000654370"/>
    </source>
</evidence>
<dbReference type="PANTHER" id="PTHR11711">
    <property type="entry name" value="ADP RIBOSYLATION FACTOR-RELATED"/>
    <property type="match status" value="1"/>
</dbReference>
<sequence length="505" mass="58200">MSRLSGLFSSLWSLRSSQEQIPEDVNSLLLHVTFDLSNSKFVENDTTVRIIGARGSGKTSFLYKLYFKYVVGTPDEAFDVMKTENHNVETIEYSGQSYEMWEYAEMANSIPHLLGTNIIVFFLDSVKQSNVNVAEKARENMLWLLTQYAEALSESIIITVANKQDQPDAVSAQDIGDQWMKDAKLRAALQGHHWRIFPCSSTTGSGLDAILQYIHTTRESQILLQFSPPSHRSLPPSSPLPQRERASFSSRLPQGATARPAGQSPLKERFEDVLEDDETLRKKMRHQSLQADFGSTNGKKSLSQARMPITPWEEMPNPYHLSDNDFKAWYDQQRVYLFFDYQSLLRISYIYLRELEYSHERRSEVTRRLLSNLRVILRSIELCEQDAKQASSQESDQRATTEFAHECITYSETQTLFWLHMVSYCLMKHPVLEGEDCSFEQFFVRCPELWDGELWRNYYSYKQFHAERGTLEFLAPDKKPLPNAFKSSSLALKGSGLKIDYQIVS</sequence>
<dbReference type="AlphaFoldDB" id="A0A8H7UDQ8"/>
<organism evidence="6 7">
    <name type="scientific">Mortierella isabellina</name>
    <name type="common">Filamentous fungus</name>
    <name type="synonym">Umbelopsis isabellina</name>
    <dbReference type="NCBI Taxonomy" id="91625"/>
    <lineage>
        <taxon>Eukaryota</taxon>
        <taxon>Fungi</taxon>
        <taxon>Fungi incertae sedis</taxon>
        <taxon>Mucoromycota</taxon>
        <taxon>Mucoromycotina</taxon>
        <taxon>Umbelopsidomycetes</taxon>
        <taxon>Umbelopsidales</taxon>
        <taxon>Umbelopsidaceae</taxon>
        <taxon>Umbelopsis</taxon>
    </lineage>
</organism>
<dbReference type="GO" id="GO:0003924">
    <property type="term" value="F:GTPase activity"/>
    <property type="evidence" value="ECO:0007669"/>
    <property type="project" value="InterPro"/>
</dbReference>
<comment type="caution">
    <text evidence="6">The sequence shown here is derived from an EMBL/GenBank/DDBJ whole genome shotgun (WGS) entry which is preliminary data.</text>
</comment>
<dbReference type="EMBL" id="JAEPQZ010000011">
    <property type="protein sequence ID" value="KAG2175704.1"/>
    <property type="molecule type" value="Genomic_DNA"/>
</dbReference>
<dbReference type="PROSITE" id="PS51417">
    <property type="entry name" value="ARF"/>
    <property type="match status" value="1"/>
</dbReference>
<dbReference type="SUPFAM" id="SSF52540">
    <property type="entry name" value="P-loop containing nucleoside triphosphate hydrolases"/>
    <property type="match status" value="1"/>
</dbReference>
<evidence type="ECO:0000256" key="3">
    <source>
        <dbReference type="PIRSR" id="PIRSR606689-1"/>
    </source>
</evidence>
<evidence type="ECO:0000256" key="1">
    <source>
        <dbReference type="ARBA" id="ARBA00022741"/>
    </source>
</evidence>
<evidence type="ECO:0000256" key="4">
    <source>
        <dbReference type="PIRSR" id="PIRSR606689-2"/>
    </source>
</evidence>
<name>A0A8H7UDQ8_MORIS</name>
<proteinExistence type="predicted"/>
<evidence type="ECO:0000256" key="5">
    <source>
        <dbReference type="SAM" id="MobiDB-lite"/>
    </source>
</evidence>
<dbReference type="Proteomes" id="UP000654370">
    <property type="component" value="Unassembled WGS sequence"/>
</dbReference>
<keyword evidence="1 3" id="KW-0547">Nucleotide-binding</keyword>
<dbReference type="SMART" id="SM00177">
    <property type="entry name" value="ARF"/>
    <property type="match status" value="1"/>
</dbReference>
<feature type="binding site" evidence="3">
    <location>
        <begin position="162"/>
        <end position="165"/>
    </location>
    <ligand>
        <name>GTP</name>
        <dbReference type="ChEBI" id="CHEBI:37565"/>
    </ligand>
</feature>
<keyword evidence="2 3" id="KW-0342">GTP-binding</keyword>
<feature type="binding site" evidence="4">
    <location>
        <position position="59"/>
    </location>
    <ligand>
        <name>Mg(2+)</name>
        <dbReference type="ChEBI" id="CHEBI:18420"/>
    </ligand>
</feature>